<accession>A0A7X0LM12</accession>
<dbReference type="EMBL" id="JACHGY010000001">
    <property type="protein sequence ID" value="MBB6430533.1"/>
    <property type="molecule type" value="Genomic_DNA"/>
</dbReference>
<organism evidence="1 2">
    <name type="scientific">Algisphaera agarilytica</name>
    <dbReference type="NCBI Taxonomy" id="1385975"/>
    <lineage>
        <taxon>Bacteria</taxon>
        <taxon>Pseudomonadati</taxon>
        <taxon>Planctomycetota</taxon>
        <taxon>Phycisphaerae</taxon>
        <taxon>Phycisphaerales</taxon>
        <taxon>Phycisphaeraceae</taxon>
        <taxon>Algisphaera</taxon>
    </lineage>
</organism>
<reference evidence="1 2" key="1">
    <citation type="submission" date="2020-08" db="EMBL/GenBank/DDBJ databases">
        <title>Genomic Encyclopedia of Type Strains, Phase IV (KMG-IV): sequencing the most valuable type-strain genomes for metagenomic binning, comparative biology and taxonomic classification.</title>
        <authorList>
            <person name="Goeker M."/>
        </authorList>
    </citation>
    <scope>NUCLEOTIDE SEQUENCE [LARGE SCALE GENOMIC DNA]</scope>
    <source>
        <strain evidence="1 2">DSM 103725</strain>
    </source>
</reference>
<dbReference type="PANTHER" id="PTHR37827">
    <property type="entry name" value="TUDOR DOMAIN-CONTAINING PROTEIN"/>
    <property type="match status" value="1"/>
</dbReference>
<sequence length="106" mass="12435">MPEPNCELCGRSGLELTRHHLVPRARHNKPRTKRMHPRINLNTYVAMICRPCHATVHHHLSEQELAEAYHTLEALRGHPEIAKFARWVAKQPVDRRVTTRRPTSRR</sequence>
<comment type="caution">
    <text evidence="1">The sequence shown here is derived from an EMBL/GenBank/DDBJ whole genome shotgun (WGS) entry which is preliminary data.</text>
</comment>
<dbReference type="AlphaFoldDB" id="A0A7X0LM12"/>
<evidence type="ECO:0000313" key="2">
    <source>
        <dbReference type="Proteomes" id="UP000541810"/>
    </source>
</evidence>
<dbReference type="PANTHER" id="PTHR37827:SF1">
    <property type="entry name" value="HNH DOMAIN-CONTAINING PROTEIN"/>
    <property type="match status" value="1"/>
</dbReference>
<proteinExistence type="predicted"/>
<dbReference type="Proteomes" id="UP000541810">
    <property type="component" value="Unassembled WGS sequence"/>
</dbReference>
<name>A0A7X0LM12_9BACT</name>
<evidence type="ECO:0000313" key="1">
    <source>
        <dbReference type="EMBL" id="MBB6430533.1"/>
    </source>
</evidence>
<protein>
    <recommendedName>
        <fullName evidence="3">HNH endonuclease</fullName>
    </recommendedName>
</protein>
<evidence type="ECO:0008006" key="3">
    <source>
        <dbReference type="Google" id="ProtNLM"/>
    </source>
</evidence>
<gene>
    <name evidence="1" type="ORF">HNQ40_002339</name>
</gene>
<dbReference type="RefSeq" id="WP_184678041.1">
    <property type="nucleotide sequence ID" value="NZ_JACHGY010000001.1"/>
</dbReference>
<keyword evidence="2" id="KW-1185">Reference proteome</keyword>